<accession>A0A7R9AEN4</accession>
<reference evidence="1" key="1">
    <citation type="submission" date="2020-11" db="EMBL/GenBank/DDBJ databases">
        <authorList>
            <person name="Tran Van P."/>
        </authorList>
    </citation>
    <scope>NUCLEOTIDE SEQUENCE</scope>
</reference>
<dbReference type="EMBL" id="LR904243">
    <property type="protein sequence ID" value="CAD7252688.1"/>
    <property type="molecule type" value="Genomic_DNA"/>
</dbReference>
<dbReference type="AlphaFoldDB" id="A0A7R9AEN4"/>
<dbReference type="OrthoDB" id="10255013at2759"/>
<organism evidence="1">
    <name type="scientific">Darwinula stevensoni</name>
    <dbReference type="NCBI Taxonomy" id="69355"/>
    <lineage>
        <taxon>Eukaryota</taxon>
        <taxon>Metazoa</taxon>
        <taxon>Ecdysozoa</taxon>
        <taxon>Arthropoda</taxon>
        <taxon>Crustacea</taxon>
        <taxon>Oligostraca</taxon>
        <taxon>Ostracoda</taxon>
        <taxon>Podocopa</taxon>
        <taxon>Podocopida</taxon>
        <taxon>Darwinulocopina</taxon>
        <taxon>Darwinuloidea</taxon>
        <taxon>Darwinulidae</taxon>
        <taxon>Darwinula</taxon>
    </lineage>
</organism>
<evidence type="ECO:0000313" key="2">
    <source>
        <dbReference type="Proteomes" id="UP000677054"/>
    </source>
</evidence>
<evidence type="ECO:0000313" key="1">
    <source>
        <dbReference type="EMBL" id="CAD7252688.1"/>
    </source>
</evidence>
<proteinExistence type="predicted"/>
<sequence length="58" mass="6469">MRMLESQYHVIMALQHPVGTALRMLPEKAQSDDEDTGPDVAVTVDAGRDGFMDEFFAQ</sequence>
<gene>
    <name evidence="1" type="ORF">DSTB1V02_LOCUS12444</name>
</gene>
<feature type="non-terminal residue" evidence="1">
    <location>
        <position position="1"/>
    </location>
</feature>
<keyword evidence="2" id="KW-1185">Reference proteome</keyword>
<dbReference type="EMBL" id="CAJPEV010004726">
    <property type="protein sequence ID" value="CAG0902215.1"/>
    <property type="molecule type" value="Genomic_DNA"/>
</dbReference>
<protein>
    <submittedName>
        <fullName evidence="1">Uncharacterized protein</fullName>
    </submittedName>
</protein>
<dbReference type="Proteomes" id="UP000677054">
    <property type="component" value="Unassembled WGS sequence"/>
</dbReference>
<name>A0A7R9AEN4_9CRUS</name>